<dbReference type="Proteomes" id="UP000260665">
    <property type="component" value="Unassembled WGS sequence"/>
</dbReference>
<name>A0A3E1R893_9BURK</name>
<dbReference type="RefSeq" id="WP_117179811.1">
    <property type="nucleotide sequence ID" value="NZ_QFZK01000019.1"/>
</dbReference>
<evidence type="ECO:0000313" key="3">
    <source>
        <dbReference type="Proteomes" id="UP000260665"/>
    </source>
</evidence>
<gene>
    <name evidence="2" type="ORF">DIC66_19250</name>
</gene>
<dbReference type="EMBL" id="QFZK01000019">
    <property type="protein sequence ID" value="RFO95252.1"/>
    <property type="molecule type" value="Genomic_DNA"/>
</dbReference>
<proteinExistence type="predicted"/>
<dbReference type="Gene3D" id="3.40.50.880">
    <property type="match status" value="1"/>
</dbReference>
<evidence type="ECO:0000259" key="1">
    <source>
        <dbReference type="Pfam" id="PF06283"/>
    </source>
</evidence>
<protein>
    <submittedName>
        <fullName evidence="2">ThuA domain-containing protein</fullName>
    </submittedName>
</protein>
<feature type="domain" description="ThuA-like" evidence="1">
    <location>
        <begin position="5"/>
        <end position="224"/>
    </location>
</feature>
<keyword evidence="3" id="KW-1185">Reference proteome</keyword>
<dbReference type="Pfam" id="PF06283">
    <property type="entry name" value="ThuA"/>
    <property type="match status" value="1"/>
</dbReference>
<comment type="caution">
    <text evidence="2">The sequence shown here is derived from an EMBL/GenBank/DDBJ whole genome shotgun (WGS) entry which is preliminary data.</text>
</comment>
<dbReference type="OrthoDB" id="109511at2"/>
<evidence type="ECO:0000313" key="2">
    <source>
        <dbReference type="EMBL" id="RFO95252.1"/>
    </source>
</evidence>
<dbReference type="PANTHER" id="PTHR40469:SF2">
    <property type="entry name" value="GALACTOSE-BINDING DOMAIN-LIKE SUPERFAMILY PROTEIN"/>
    <property type="match status" value="1"/>
</dbReference>
<dbReference type="InterPro" id="IPR029010">
    <property type="entry name" value="ThuA-like"/>
</dbReference>
<dbReference type="PANTHER" id="PTHR40469">
    <property type="entry name" value="SECRETED GLYCOSYL HYDROLASE"/>
    <property type="match status" value="1"/>
</dbReference>
<reference evidence="2 3" key="1">
    <citation type="submission" date="2018-05" db="EMBL/GenBank/DDBJ databases">
        <title>Rhodoferax soyangensis sp.nov., isolated from an oligotrophic freshwater lake.</title>
        <authorList>
            <person name="Park M."/>
        </authorList>
    </citation>
    <scope>NUCLEOTIDE SEQUENCE [LARGE SCALE GENOMIC DNA]</scope>
    <source>
        <strain evidence="2 3">IMCC26218</strain>
    </source>
</reference>
<accession>A0A3E1R893</accession>
<organism evidence="2 3">
    <name type="scientific">Rhodoferax lacus</name>
    <dbReference type="NCBI Taxonomy" id="2184758"/>
    <lineage>
        <taxon>Bacteria</taxon>
        <taxon>Pseudomonadati</taxon>
        <taxon>Pseudomonadota</taxon>
        <taxon>Betaproteobacteria</taxon>
        <taxon>Burkholderiales</taxon>
        <taxon>Comamonadaceae</taxon>
        <taxon>Rhodoferax</taxon>
    </lineage>
</organism>
<sequence length="229" mass="24918">MLKNLVLTGGLYHPFADASRTLQALLNEAGFASTVTDDLDHGFAELATGNYDLLTVYALRWTMPQEKFAAQRAESAFSPSPAQRQALQQHLDAGKGVLALHTAAICFDDWPEWQDAVGARWTWGHSYHPPLGTVQVQPTANSHPIVAGLPAFALEDEAYTDMVVAPGVQPLMEVRAAGQTEFSPCLWTRTLPSGRLVYDALGHDSASLANSVHRQIIQRAARWASGQTL</sequence>
<dbReference type="AlphaFoldDB" id="A0A3E1R893"/>
<dbReference type="InterPro" id="IPR029062">
    <property type="entry name" value="Class_I_gatase-like"/>
</dbReference>
<dbReference type="SUPFAM" id="SSF52317">
    <property type="entry name" value="Class I glutamine amidotransferase-like"/>
    <property type="match status" value="1"/>
</dbReference>